<dbReference type="Pfam" id="PF13657">
    <property type="entry name" value="Couple_hipA"/>
    <property type="match status" value="1"/>
</dbReference>
<proteinExistence type="inferred from homology"/>
<dbReference type="Pfam" id="PF07804">
    <property type="entry name" value="HipA_C"/>
    <property type="match status" value="1"/>
</dbReference>
<dbReference type="EMBL" id="CP060632">
    <property type="protein sequence ID" value="QNM00435.1"/>
    <property type="molecule type" value="Genomic_DNA"/>
</dbReference>
<feature type="domain" description="HipA N-terminal subdomain 1" evidence="5">
    <location>
        <begin position="30"/>
        <end position="95"/>
    </location>
</feature>
<dbReference type="GO" id="GO:0004674">
    <property type="term" value="F:protein serine/threonine kinase activity"/>
    <property type="evidence" value="ECO:0007669"/>
    <property type="project" value="TreeGrafter"/>
</dbReference>
<organism evidence="6 7">
    <name type="scientific">Wujia chipingensis</name>
    <dbReference type="NCBI Taxonomy" id="2763670"/>
    <lineage>
        <taxon>Bacteria</taxon>
        <taxon>Bacillati</taxon>
        <taxon>Bacillota</taxon>
        <taxon>Clostridia</taxon>
        <taxon>Lachnospirales</taxon>
        <taxon>Lachnospiraceae</taxon>
        <taxon>Wujia</taxon>
    </lineage>
</organism>
<dbReference type="AlphaFoldDB" id="A0A7G9FPF3"/>
<dbReference type="GO" id="GO:0005829">
    <property type="term" value="C:cytosol"/>
    <property type="evidence" value="ECO:0007669"/>
    <property type="project" value="TreeGrafter"/>
</dbReference>
<evidence type="ECO:0000259" key="4">
    <source>
        <dbReference type="Pfam" id="PF07804"/>
    </source>
</evidence>
<dbReference type="PANTHER" id="PTHR37419:SF8">
    <property type="entry name" value="TOXIN YJJJ"/>
    <property type="match status" value="1"/>
</dbReference>
<comment type="similarity">
    <text evidence="1">Belongs to the HipA Ser/Thr kinase family.</text>
</comment>
<keyword evidence="2" id="KW-0808">Transferase</keyword>
<gene>
    <name evidence="6" type="ORF">H9Q76_03900</name>
</gene>
<evidence type="ECO:0000259" key="5">
    <source>
        <dbReference type="Pfam" id="PF13657"/>
    </source>
</evidence>
<accession>A0A7G9FPF3</accession>
<evidence type="ECO:0000313" key="7">
    <source>
        <dbReference type="Proteomes" id="UP000515819"/>
    </source>
</evidence>
<reference evidence="6 7" key="1">
    <citation type="submission" date="2020-08" db="EMBL/GenBank/DDBJ databases">
        <authorList>
            <person name="Liu C."/>
            <person name="Sun Q."/>
        </authorList>
    </citation>
    <scope>NUCLEOTIDE SEQUENCE [LARGE SCALE GENOMIC DNA]</scope>
    <source>
        <strain evidence="6 7">NSJ-4</strain>
    </source>
</reference>
<dbReference type="PANTHER" id="PTHR37419">
    <property type="entry name" value="SERINE/THREONINE-PROTEIN KINASE TOXIN HIPA"/>
    <property type="match status" value="1"/>
</dbReference>
<evidence type="ECO:0000313" key="6">
    <source>
        <dbReference type="EMBL" id="QNM00435.1"/>
    </source>
</evidence>
<dbReference type="RefSeq" id="WP_117780309.1">
    <property type="nucleotide sequence ID" value="NZ_CP060632.1"/>
</dbReference>
<dbReference type="InterPro" id="IPR012893">
    <property type="entry name" value="HipA-like_C"/>
</dbReference>
<name>A0A7G9FPF3_9FIRM</name>
<dbReference type="KEGG" id="wcp:H9Q76_03900"/>
<feature type="domain" description="HipA-like C-terminal" evidence="4">
    <location>
        <begin position="180"/>
        <end position="393"/>
    </location>
</feature>
<dbReference type="Gene3D" id="1.10.1070.20">
    <property type="match status" value="1"/>
</dbReference>
<dbReference type="Proteomes" id="UP000515819">
    <property type="component" value="Chromosome"/>
</dbReference>
<evidence type="ECO:0000256" key="2">
    <source>
        <dbReference type="ARBA" id="ARBA00022679"/>
    </source>
</evidence>
<sequence>MVIDEKIIYVYDDFSEDSPCLIGKLYVGVIKGGETYSFEYDADWLAKNKMRVSLDPQLQPFTGRQFPTGKNIFGMFSDASPDRWGRVLMNKRERILAGREQRKPRKLHDSDYLLGVYDETRMGGIRFKLDPDGLFLSDDKETATPPWTKLRTLEEASRNFENDEKGITDEWLNQLIKLGSSLGGARPKATVMDTEGELWIAKFPSKNDECDTGAWEKVVHDLARLCGLNVPESKLEKFSKLGSTFLVRRFDRDGNRRIHFASAMTLLGKTDGASAENGTSYLDIVSFIKAFGSNPKADLMELWKRIVFNMAVTNTDDHLRNHAFLFADNGWKLSPLYDVNPVPYGDELSLLVDDRDNNISIELAINTANRFGIQREVAENEAEEILTIVRNNWEKKAKEYDLSRGQIEYMRPAFDACYNK</sequence>
<dbReference type="InterPro" id="IPR017508">
    <property type="entry name" value="HipA_N1"/>
</dbReference>
<evidence type="ECO:0000256" key="1">
    <source>
        <dbReference type="ARBA" id="ARBA00010164"/>
    </source>
</evidence>
<protein>
    <submittedName>
        <fullName evidence="6">Type II toxin-antitoxin system HipA family toxin</fullName>
    </submittedName>
</protein>
<evidence type="ECO:0000256" key="3">
    <source>
        <dbReference type="ARBA" id="ARBA00022777"/>
    </source>
</evidence>
<keyword evidence="7" id="KW-1185">Reference proteome</keyword>
<dbReference type="InterPro" id="IPR052028">
    <property type="entry name" value="HipA_Ser/Thr_kinase"/>
</dbReference>
<keyword evidence="3" id="KW-0418">Kinase</keyword>